<sequence length="175" mass="18406">MNTRCGAWAVGAIVLAGSLVGCGNMVQTEITGIVGVVLDAQGSPVLMVDPCGATFDRITVVALDRPENSPEATNTSLLTLTSSSPLSSRFTVDPGAPTAPWSADRPLPLRDAHRAVIDVSSTSAQRGTTPVEVSDAAYEKLVQGDVLVRQGEVWTRAEFDQRACRPDTWPAVNAS</sequence>
<dbReference type="OrthoDB" id="9906897at2"/>
<reference evidence="1 2" key="1">
    <citation type="journal article" date="2013" name="ISME J.">
        <title>A metabolic model for members of the genus Tetrasphaera involved in enhanced biological phosphorus removal.</title>
        <authorList>
            <person name="Kristiansen R."/>
            <person name="Nguyen H.T.T."/>
            <person name="Saunders A.M."/>
            <person name="Nielsen J.L."/>
            <person name="Wimmer R."/>
            <person name="Le V.Q."/>
            <person name="McIlroy S.J."/>
            <person name="Petrovski S."/>
            <person name="Seviour R.J."/>
            <person name="Calteau A."/>
            <person name="Nielsen K.L."/>
            <person name="Nielsen P.H."/>
        </authorList>
    </citation>
    <scope>NUCLEOTIDE SEQUENCE [LARGE SCALE GENOMIC DNA]</scope>
    <source>
        <strain evidence="1 2">Ben 74</strain>
    </source>
</reference>
<proteinExistence type="predicted"/>
<accession>A0A077M7R3</accession>
<gene>
    <name evidence="1" type="ORF">BN13_130012</name>
</gene>
<evidence type="ECO:0000313" key="1">
    <source>
        <dbReference type="EMBL" id="CCI51870.1"/>
    </source>
</evidence>
<dbReference type="PROSITE" id="PS51257">
    <property type="entry name" value="PROKAR_LIPOPROTEIN"/>
    <property type="match status" value="1"/>
</dbReference>
<dbReference type="AlphaFoldDB" id="A0A077M7R3"/>
<keyword evidence="2" id="KW-1185">Reference proteome</keyword>
<dbReference type="Proteomes" id="UP000035720">
    <property type="component" value="Unassembled WGS sequence"/>
</dbReference>
<protein>
    <recommendedName>
        <fullName evidence="3">Lipoprotein</fullName>
    </recommendedName>
</protein>
<organism evidence="1 2">
    <name type="scientific">Nostocoides jenkinsii Ben 74</name>
    <dbReference type="NCBI Taxonomy" id="1193518"/>
    <lineage>
        <taxon>Bacteria</taxon>
        <taxon>Bacillati</taxon>
        <taxon>Actinomycetota</taxon>
        <taxon>Actinomycetes</taxon>
        <taxon>Micrococcales</taxon>
        <taxon>Intrasporangiaceae</taxon>
        <taxon>Nostocoides</taxon>
    </lineage>
</organism>
<evidence type="ECO:0000313" key="2">
    <source>
        <dbReference type="Proteomes" id="UP000035720"/>
    </source>
</evidence>
<dbReference type="STRING" id="1193518.BN13_130012"/>
<name>A0A077M7R3_9MICO</name>
<dbReference type="EMBL" id="CAJC01000035">
    <property type="protein sequence ID" value="CCI51870.1"/>
    <property type="molecule type" value="Genomic_DNA"/>
</dbReference>
<evidence type="ECO:0008006" key="3">
    <source>
        <dbReference type="Google" id="ProtNLM"/>
    </source>
</evidence>
<dbReference type="RefSeq" id="WP_048544415.1">
    <property type="nucleotide sequence ID" value="NZ_HF571038.1"/>
</dbReference>
<comment type="caution">
    <text evidence="1">The sequence shown here is derived from an EMBL/GenBank/DDBJ whole genome shotgun (WGS) entry which is preliminary data.</text>
</comment>